<comment type="caution">
    <text evidence="14">The sequence shown here is derived from an EMBL/GenBank/DDBJ whole genome shotgun (WGS) entry which is preliminary data.</text>
</comment>
<feature type="transmembrane region" description="Helical" evidence="12">
    <location>
        <begin position="74"/>
        <end position="93"/>
    </location>
</feature>
<name>A0A6G0W5Q8_9STRA</name>
<keyword evidence="9 12" id="KW-0472">Membrane</keyword>
<evidence type="ECO:0000313" key="15">
    <source>
        <dbReference type="Proteomes" id="UP000481153"/>
    </source>
</evidence>
<dbReference type="PANTHER" id="PTHR23051:SF0">
    <property type="entry name" value="SOLUTE CARRIER FAMILY 35 MEMBER F5"/>
    <property type="match status" value="1"/>
</dbReference>
<dbReference type="FunFam" id="3.60.20.10:FF:000007">
    <property type="entry name" value="Proteasome subunit alpha type"/>
    <property type="match status" value="1"/>
</dbReference>
<reference evidence="14 15" key="1">
    <citation type="submission" date="2019-07" db="EMBL/GenBank/DDBJ databases">
        <title>Genomics analysis of Aphanomyces spp. identifies a new class of oomycete effector associated with host adaptation.</title>
        <authorList>
            <person name="Gaulin E."/>
        </authorList>
    </citation>
    <scope>NUCLEOTIDE SEQUENCE [LARGE SCALE GENOMIC DNA]</scope>
    <source>
        <strain evidence="14 15">ATCC 201684</strain>
    </source>
</reference>
<dbReference type="Proteomes" id="UP000481153">
    <property type="component" value="Unassembled WGS sequence"/>
</dbReference>
<keyword evidence="15" id="KW-1185">Reference proteome</keyword>
<dbReference type="Pfam" id="PF00892">
    <property type="entry name" value="EamA"/>
    <property type="match status" value="2"/>
</dbReference>
<dbReference type="Gene3D" id="3.60.20.10">
    <property type="entry name" value="Glutamine Phosphoribosylpyrophosphate, subunit 1, domain 1"/>
    <property type="match status" value="1"/>
</dbReference>
<evidence type="ECO:0000256" key="4">
    <source>
        <dbReference type="ARBA" id="ARBA00004496"/>
    </source>
</evidence>
<feature type="transmembrane region" description="Helical" evidence="12">
    <location>
        <begin position="226"/>
        <end position="250"/>
    </location>
</feature>
<evidence type="ECO:0000256" key="8">
    <source>
        <dbReference type="ARBA" id="ARBA00022989"/>
    </source>
</evidence>
<evidence type="ECO:0000256" key="7">
    <source>
        <dbReference type="ARBA" id="ARBA00022942"/>
    </source>
</evidence>
<comment type="subcellular location">
    <subcellularLocation>
        <location evidence="4">Cytoplasm</location>
    </subcellularLocation>
    <subcellularLocation>
        <location evidence="3">Membrane</location>
        <topology evidence="3">Multi-pass membrane protein</topology>
    </subcellularLocation>
    <subcellularLocation>
        <location evidence="2">Nucleus</location>
    </subcellularLocation>
</comment>
<keyword evidence="6 12" id="KW-0812">Transmembrane</keyword>
<feature type="transmembrane region" description="Helical" evidence="12">
    <location>
        <begin position="318"/>
        <end position="338"/>
    </location>
</feature>
<feature type="transmembrane region" description="Helical" evidence="12">
    <location>
        <begin position="136"/>
        <end position="158"/>
    </location>
</feature>
<dbReference type="AlphaFoldDB" id="A0A6G0W5Q8"/>
<keyword evidence="8 12" id="KW-1133">Transmembrane helix</keyword>
<evidence type="ECO:0000256" key="10">
    <source>
        <dbReference type="ARBA" id="ARBA00023242"/>
    </source>
</evidence>
<evidence type="ECO:0000256" key="5">
    <source>
        <dbReference type="ARBA" id="ARBA00022490"/>
    </source>
</evidence>
<dbReference type="InterPro" id="IPR001353">
    <property type="entry name" value="Proteasome_sua/b"/>
</dbReference>
<dbReference type="VEuPathDB" id="FungiDB:AeMF1_013427"/>
<dbReference type="Pfam" id="PF00227">
    <property type="entry name" value="Proteasome"/>
    <property type="match status" value="1"/>
</dbReference>
<dbReference type="GO" id="GO:0016020">
    <property type="term" value="C:membrane"/>
    <property type="evidence" value="ECO:0007669"/>
    <property type="project" value="UniProtKB-SubCell"/>
</dbReference>
<accession>A0A6G0W5Q8</accession>
<dbReference type="GO" id="GO:0005737">
    <property type="term" value="C:cytoplasm"/>
    <property type="evidence" value="ECO:0007669"/>
    <property type="project" value="UniProtKB-SubCell"/>
</dbReference>
<evidence type="ECO:0000256" key="3">
    <source>
        <dbReference type="ARBA" id="ARBA00004141"/>
    </source>
</evidence>
<dbReference type="GO" id="GO:0005634">
    <property type="term" value="C:nucleus"/>
    <property type="evidence" value="ECO:0007669"/>
    <property type="project" value="UniProtKB-SubCell"/>
</dbReference>
<protein>
    <recommendedName>
        <fullName evidence="13">Proteasome alpha-type subunits domain-containing protein</fullName>
    </recommendedName>
</protein>
<feature type="transmembrane region" description="Helical" evidence="12">
    <location>
        <begin position="165"/>
        <end position="183"/>
    </location>
</feature>
<sequence length="603" mass="66423">MGILGMTQVDSEAMAPAVENDALLEDAVSFVAVARHQRWMIGVLCVVVVAIIWTFASVLVQYVFHDLGFSKPFFLTYVANSLFAVNLPIYWIGVKLGFIQTENQVGVRSTLWVSAIVAPLWFIANCAYNFSLNQTSITSSTIISSTSSMFTFALSVVFLGERFSWLKILGVAFCMAGNIFTVLQDSSSGTSDSFFGDATALVSAFMYAVYTSTMRKYIADDSRMSLCLFFGLLGLLNFVCLLPIVLILHATHIESLQTLTWEILGLLTLKGLFDNVLSDYLWALAMLYTTPTVATIGLSLTVPFAILSDAIFHAVPPSVVVCFASIFVIAGFVLINVSSNLDGRQDEMSSTGAGYDLSAGTFSPDGRIFQVEYAKKAVENSGTAIGIHCKDGVVMGVEKILLSKMLVAGTHRRIHAIDRHVGLAMSGLVADGRQLVNRAREEASGYKKNYGSPIPPQVLADRMSQYVHYFTLYGSVRPFGTSIMLAGRDVDTGKCFLNVIEPSGVSYRYRGCAMGKGEQAAKTEIEKYKIFDLTCREAIKYIAKILHVLHDEVKHKFELELSWLCEESNWQHQLVPNNIRDEANEWAIQAIQDDEMADDDDDA</sequence>
<dbReference type="InterPro" id="IPR029055">
    <property type="entry name" value="Ntn_hydrolases_N"/>
</dbReference>
<feature type="transmembrane region" description="Helical" evidence="12">
    <location>
        <begin position="280"/>
        <end position="306"/>
    </location>
</feature>
<gene>
    <name evidence="14" type="ORF">Ae201684_018368</name>
</gene>
<dbReference type="GO" id="GO:0006511">
    <property type="term" value="P:ubiquitin-dependent protein catabolic process"/>
    <property type="evidence" value="ECO:0007669"/>
    <property type="project" value="InterPro"/>
</dbReference>
<feature type="domain" description="Proteasome alpha-type subunits" evidence="13">
    <location>
        <begin position="355"/>
        <end position="377"/>
    </location>
</feature>
<dbReference type="Pfam" id="PF10584">
    <property type="entry name" value="Proteasome_A_N"/>
    <property type="match status" value="1"/>
</dbReference>
<organism evidence="14 15">
    <name type="scientific">Aphanomyces euteiches</name>
    <dbReference type="NCBI Taxonomy" id="100861"/>
    <lineage>
        <taxon>Eukaryota</taxon>
        <taxon>Sar</taxon>
        <taxon>Stramenopiles</taxon>
        <taxon>Oomycota</taxon>
        <taxon>Saprolegniomycetes</taxon>
        <taxon>Saprolegniales</taxon>
        <taxon>Verrucalvaceae</taxon>
        <taxon>Aphanomyces</taxon>
    </lineage>
</organism>
<evidence type="ECO:0000313" key="14">
    <source>
        <dbReference type="EMBL" id="KAF0722530.1"/>
    </source>
</evidence>
<dbReference type="GO" id="GO:0019773">
    <property type="term" value="C:proteasome core complex, alpha-subunit complex"/>
    <property type="evidence" value="ECO:0007669"/>
    <property type="project" value="UniProtKB-UniRule"/>
</dbReference>
<feature type="transmembrane region" description="Helical" evidence="12">
    <location>
        <begin position="105"/>
        <end position="124"/>
    </location>
</feature>
<comment type="function">
    <text evidence="1">The proteasome is a multicatalytic proteinase complex which is characterized by its ability to cleave peptides with Arg, Phe, Tyr, Leu, and Glu adjacent to the leaving group at neutral or slightly basic pH. The proteasome has an ATP-dependent proteolytic activity.</text>
</comment>
<keyword evidence="10" id="KW-0539">Nucleus</keyword>
<dbReference type="SUPFAM" id="SSF56235">
    <property type="entry name" value="N-terminal nucleophile aminohydrolases (Ntn hydrolases)"/>
    <property type="match status" value="1"/>
</dbReference>
<evidence type="ECO:0000256" key="2">
    <source>
        <dbReference type="ARBA" id="ARBA00004123"/>
    </source>
</evidence>
<dbReference type="InterPro" id="IPR000620">
    <property type="entry name" value="EamA_dom"/>
</dbReference>
<proteinExistence type="inferred from homology"/>
<keyword evidence="7 11" id="KW-0647">Proteasome</keyword>
<evidence type="ECO:0000256" key="11">
    <source>
        <dbReference type="PROSITE-ProRule" id="PRU00808"/>
    </source>
</evidence>
<dbReference type="VEuPathDB" id="FungiDB:AeMF1_013426"/>
<evidence type="ECO:0000256" key="6">
    <source>
        <dbReference type="ARBA" id="ARBA00022692"/>
    </source>
</evidence>
<dbReference type="InterPro" id="IPR000426">
    <property type="entry name" value="Proteasome_asu_N"/>
</dbReference>
<dbReference type="EMBL" id="VJMJ01000331">
    <property type="protein sequence ID" value="KAF0722530.1"/>
    <property type="molecule type" value="Genomic_DNA"/>
</dbReference>
<dbReference type="InterPro" id="IPR023332">
    <property type="entry name" value="Proteasome_alpha-type"/>
</dbReference>
<feature type="transmembrane region" description="Helical" evidence="12">
    <location>
        <begin position="39"/>
        <end position="62"/>
    </location>
</feature>
<evidence type="ECO:0000256" key="12">
    <source>
        <dbReference type="SAM" id="Phobius"/>
    </source>
</evidence>
<feature type="transmembrane region" description="Helical" evidence="12">
    <location>
        <begin position="195"/>
        <end position="214"/>
    </location>
</feature>
<dbReference type="SUPFAM" id="SSF103481">
    <property type="entry name" value="Multidrug resistance efflux transporter EmrE"/>
    <property type="match status" value="2"/>
</dbReference>
<dbReference type="SMART" id="SM00948">
    <property type="entry name" value="Proteasome_A_N"/>
    <property type="match status" value="1"/>
</dbReference>
<evidence type="ECO:0000259" key="13">
    <source>
        <dbReference type="SMART" id="SM00948"/>
    </source>
</evidence>
<evidence type="ECO:0000256" key="9">
    <source>
        <dbReference type="ARBA" id="ARBA00023136"/>
    </source>
</evidence>
<dbReference type="PROSITE" id="PS51475">
    <property type="entry name" value="PROTEASOME_ALPHA_2"/>
    <property type="match status" value="1"/>
</dbReference>
<dbReference type="CDD" id="cd03751">
    <property type="entry name" value="proteasome_alpha_type_3"/>
    <property type="match status" value="1"/>
</dbReference>
<comment type="similarity">
    <text evidence="11">Belongs to the peptidase T1A family.</text>
</comment>
<dbReference type="PANTHER" id="PTHR23051">
    <property type="entry name" value="SOLUTE CARRIER FAMILY 35, MEMBER F5"/>
    <property type="match status" value="1"/>
</dbReference>
<evidence type="ECO:0000256" key="1">
    <source>
        <dbReference type="ARBA" id="ARBA00002000"/>
    </source>
</evidence>
<keyword evidence="5" id="KW-0963">Cytoplasm</keyword>
<dbReference type="InterPro" id="IPR037185">
    <property type="entry name" value="EmrE-like"/>
</dbReference>